<protein>
    <submittedName>
        <fullName evidence="1">Uncharacterized protein</fullName>
    </submittedName>
</protein>
<keyword evidence="2" id="KW-1185">Reference proteome</keyword>
<reference evidence="1 2" key="1">
    <citation type="journal article" date="2023" name="Hortic Res">
        <title>Pangenome of water caltrop reveals structural variations and asymmetric subgenome divergence after allopolyploidization.</title>
        <authorList>
            <person name="Zhang X."/>
            <person name="Chen Y."/>
            <person name="Wang L."/>
            <person name="Yuan Y."/>
            <person name="Fang M."/>
            <person name="Shi L."/>
            <person name="Lu R."/>
            <person name="Comes H.P."/>
            <person name="Ma Y."/>
            <person name="Chen Y."/>
            <person name="Huang G."/>
            <person name="Zhou Y."/>
            <person name="Zheng Z."/>
            <person name="Qiu Y."/>
        </authorList>
    </citation>
    <scope>NUCLEOTIDE SEQUENCE [LARGE SCALE GENOMIC DNA]</scope>
    <source>
        <tissue evidence="1">Roots</tissue>
    </source>
</reference>
<dbReference type="AlphaFoldDB" id="A0AAN7JUH4"/>
<gene>
    <name evidence="1" type="ORF">SAY87_002445</name>
</gene>
<sequence length="111" mass="12068">MFDPDPVEYVGLAGWSQSSDQRVSDLCLGKPALQPLTAVSSISNAGLAIRSSGETHLSVWSCDHRTSSNNNTACCVGKVSMVDVICYLRWEENLRFPSKALKAPLTEILPK</sequence>
<dbReference type="Proteomes" id="UP001345219">
    <property type="component" value="Chromosome 2"/>
</dbReference>
<evidence type="ECO:0000313" key="1">
    <source>
        <dbReference type="EMBL" id="KAK4754341.1"/>
    </source>
</evidence>
<accession>A0AAN7JUH4</accession>
<evidence type="ECO:0000313" key="2">
    <source>
        <dbReference type="Proteomes" id="UP001345219"/>
    </source>
</evidence>
<dbReference type="EMBL" id="JAXIOK010000015">
    <property type="protein sequence ID" value="KAK4754341.1"/>
    <property type="molecule type" value="Genomic_DNA"/>
</dbReference>
<proteinExistence type="predicted"/>
<comment type="caution">
    <text evidence="1">The sequence shown here is derived from an EMBL/GenBank/DDBJ whole genome shotgun (WGS) entry which is preliminary data.</text>
</comment>
<organism evidence="1 2">
    <name type="scientific">Trapa incisa</name>
    <dbReference type="NCBI Taxonomy" id="236973"/>
    <lineage>
        <taxon>Eukaryota</taxon>
        <taxon>Viridiplantae</taxon>
        <taxon>Streptophyta</taxon>
        <taxon>Embryophyta</taxon>
        <taxon>Tracheophyta</taxon>
        <taxon>Spermatophyta</taxon>
        <taxon>Magnoliopsida</taxon>
        <taxon>eudicotyledons</taxon>
        <taxon>Gunneridae</taxon>
        <taxon>Pentapetalae</taxon>
        <taxon>rosids</taxon>
        <taxon>malvids</taxon>
        <taxon>Myrtales</taxon>
        <taxon>Lythraceae</taxon>
        <taxon>Trapa</taxon>
    </lineage>
</organism>
<name>A0AAN7JUH4_9MYRT</name>